<reference evidence="10 11" key="1">
    <citation type="submission" date="2023-04" db="EMBL/GenBank/DDBJ databases">
        <title>Lysobacter sp. strain UC isolated from soil sample.</title>
        <authorList>
            <person name="Choksket S."/>
            <person name="Harshvardhan F."/>
            <person name="Rana R."/>
            <person name="Patil P.B."/>
            <person name="Korpole S."/>
        </authorList>
    </citation>
    <scope>NUCLEOTIDE SEQUENCE [LARGE SCALE GENOMIC DNA]</scope>
    <source>
        <strain evidence="10 11">UC</strain>
    </source>
</reference>
<protein>
    <submittedName>
        <fullName evidence="10">L,D-transpeptidase</fullName>
    </submittedName>
</protein>
<dbReference type="RefSeq" id="WP_309263352.1">
    <property type="nucleotide sequence ID" value="NZ_JARUHG010000005.1"/>
</dbReference>
<sequence length="334" mass="35526">MFLAGFHSMTSIPRTALLFALSTPMIVLAQDAAPDAAALARANQAAFTGDLHDETQAAARLRAQVLLDRARFGTGEIDGRWGSNTERAIAAFQRSRNLKATGAMDDATWRALTADASPALIQYRLTAQDVAGPYTAVPDDMMAKAALPQLGYASLAESLGERFHASPALLAALNPGADLTREGTTLWVPNVQVDALPKAASVIVDRSDASVMLRDAQGRVYARFPASTGSEHDPLPIGRWTIKGVARDPHFQYNPKLFWDADPGHAKAKIAPGPNNPVGVVWVDLSKDHYGIHGTPEPGKIGKTESHGCIRLTNWDASALADAVAPGTPAVLQQ</sequence>
<dbReference type="PANTHER" id="PTHR30582">
    <property type="entry name" value="L,D-TRANSPEPTIDASE"/>
    <property type="match status" value="1"/>
</dbReference>
<dbReference type="SUPFAM" id="SSF47090">
    <property type="entry name" value="PGBD-like"/>
    <property type="match status" value="1"/>
</dbReference>
<evidence type="ECO:0000256" key="6">
    <source>
        <dbReference type="ARBA" id="ARBA00023316"/>
    </source>
</evidence>
<dbReference type="Pfam" id="PF03734">
    <property type="entry name" value="YkuD"/>
    <property type="match status" value="1"/>
</dbReference>
<gene>
    <name evidence="10" type="ORF">P8609_14770</name>
</gene>
<evidence type="ECO:0000256" key="3">
    <source>
        <dbReference type="ARBA" id="ARBA00022679"/>
    </source>
</evidence>
<keyword evidence="11" id="KW-1185">Reference proteome</keyword>
<evidence type="ECO:0000256" key="7">
    <source>
        <dbReference type="PROSITE-ProRule" id="PRU01373"/>
    </source>
</evidence>
<dbReference type="Gene3D" id="1.10.101.10">
    <property type="entry name" value="PGBD-like superfamily/PGBD"/>
    <property type="match status" value="1"/>
</dbReference>
<organism evidence="10 11">
    <name type="scientific">Lysobacter arvi</name>
    <dbReference type="NCBI Taxonomy" id="3038776"/>
    <lineage>
        <taxon>Bacteria</taxon>
        <taxon>Pseudomonadati</taxon>
        <taxon>Pseudomonadota</taxon>
        <taxon>Gammaproteobacteria</taxon>
        <taxon>Lysobacterales</taxon>
        <taxon>Lysobacteraceae</taxon>
        <taxon>Lysobacter</taxon>
    </lineage>
</organism>
<dbReference type="InterPro" id="IPR036365">
    <property type="entry name" value="PGBD-like_sf"/>
</dbReference>
<comment type="pathway">
    <text evidence="1 7">Cell wall biogenesis; peptidoglycan biosynthesis.</text>
</comment>
<evidence type="ECO:0000313" key="10">
    <source>
        <dbReference type="EMBL" id="MDR0184225.1"/>
    </source>
</evidence>
<feature type="signal peptide" evidence="8">
    <location>
        <begin position="1"/>
        <end position="29"/>
    </location>
</feature>
<evidence type="ECO:0000256" key="5">
    <source>
        <dbReference type="ARBA" id="ARBA00022984"/>
    </source>
</evidence>
<name>A0ABU1CH04_9GAMM</name>
<dbReference type="InterPro" id="IPR050979">
    <property type="entry name" value="LD-transpeptidase"/>
</dbReference>
<dbReference type="Proteomes" id="UP001233535">
    <property type="component" value="Unassembled WGS sequence"/>
</dbReference>
<evidence type="ECO:0000256" key="8">
    <source>
        <dbReference type="SAM" id="SignalP"/>
    </source>
</evidence>
<dbReference type="InterPro" id="IPR005490">
    <property type="entry name" value="LD_TPept_cat_dom"/>
</dbReference>
<dbReference type="EMBL" id="JARUHG010000005">
    <property type="protein sequence ID" value="MDR0184225.1"/>
    <property type="molecule type" value="Genomic_DNA"/>
</dbReference>
<dbReference type="CDD" id="cd16913">
    <property type="entry name" value="YkuD_like"/>
    <property type="match status" value="1"/>
</dbReference>
<dbReference type="SUPFAM" id="SSF141523">
    <property type="entry name" value="L,D-transpeptidase catalytic domain-like"/>
    <property type="match status" value="1"/>
</dbReference>
<dbReference type="InterPro" id="IPR002477">
    <property type="entry name" value="Peptidoglycan-bd-like"/>
</dbReference>
<keyword evidence="3" id="KW-0808">Transferase</keyword>
<accession>A0ABU1CH04</accession>
<feature type="chain" id="PRO_5045449786" evidence="8">
    <location>
        <begin position="30"/>
        <end position="334"/>
    </location>
</feature>
<keyword evidence="5 7" id="KW-0573">Peptidoglycan synthesis</keyword>
<keyword evidence="8" id="KW-0732">Signal</keyword>
<evidence type="ECO:0000256" key="1">
    <source>
        <dbReference type="ARBA" id="ARBA00004752"/>
    </source>
</evidence>
<keyword evidence="4 7" id="KW-0133">Cell shape</keyword>
<comment type="caution">
    <text evidence="10">The sequence shown here is derived from an EMBL/GenBank/DDBJ whole genome shotgun (WGS) entry which is preliminary data.</text>
</comment>
<dbReference type="PROSITE" id="PS52029">
    <property type="entry name" value="LD_TPASE"/>
    <property type="match status" value="1"/>
</dbReference>
<evidence type="ECO:0000313" key="11">
    <source>
        <dbReference type="Proteomes" id="UP001233535"/>
    </source>
</evidence>
<comment type="similarity">
    <text evidence="2">Belongs to the YkuD family.</text>
</comment>
<dbReference type="InterPro" id="IPR036366">
    <property type="entry name" value="PGBDSf"/>
</dbReference>
<dbReference type="InterPro" id="IPR038063">
    <property type="entry name" value="Transpep_catalytic_dom"/>
</dbReference>
<feature type="active site" description="Proton donor/acceptor" evidence="7">
    <location>
        <position position="293"/>
    </location>
</feature>
<evidence type="ECO:0000259" key="9">
    <source>
        <dbReference type="PROSITE" id="PS52029"/>
    </source>
</evidence>
<dbReference type="Pfam" id="PF01471">
    <property type="entry name" value="PG_binding_1"/>
    <property type="match status" value="1"/>
</dbReference>
<dbReference type="PANTHER" id="PTHR30582:SF30">
    <property type="entry name" value="BLR4375 PROTEIN"/>
    <property type="match status" value="1"/>
</dbReference>
<feature type="domain" description="L,D-TPase catalytic" evidence="9">
    <location>
        <begin position="200"/>
        <end position="333"/>
    </location>
</feature>
<proteinExistence type="inferred from homology"/>
<keyword evidence="6 7" id="KW-0961">Cell wall biogenesis/degradation</keyword>
<feature type="active site" description="Nucleophile" evidence="7">
    <location>
        <position position="309"/>
    </location>
</feature>
<evidence type="ECO:0000256" key="4">
    <source>
        <dbReference type="ARBA" id="ARBA00022960"/>
    </source>
</evidence>
<dbReference type="Gene3D" id="2.40.440.10">
    <property type="entry name" value="L,D-transpeptidase catalytic domain-like"/>
    <property type="match status" value="1"/>
</dbReference>
<evidence type="ECO:0000256" key="2">
    <source>
        <dbReference type="ARBA" id="ARBA00005992"/>
    </source>
</evidence>